<feature type="binding site" evidence="4">
    <location>
        <position position="201"/>
    </location>
    <ligand>
        <name>substrate</name>
    </ligand>
</feature>
<keyword evidence="7" id="KW-1185">Reference proteome</keyword>
<dbReference type="PANTHER" id="PTHR43103:SF3">
    <property type="entry name" value="ADP-L-GLYCERO-D-MANNO-HEPTOSE-6-EPIMERASE"/>
    <property type="match status" value="1"/>
</dbReference>
<feature type="active site" description="Proton acceptor" evidence="4">
    <location>
        <position position="192"/>
    </location>
</feature>
<feature type="domain" description="NAD-dependent epimerase/dehydratase" evidence="5">
    <location>
        <begin position="11"/>
        <end position="256"/>
    </location>
</feature>
<evidence type="ECO:0000256" key="2">
    <source>
        <dbReference type="ARBA" id="ARBA00023235"/>
    </source>
</evidence>
<comment type="caution">
    <text evidence="6">The sequence shown here is derived from an EMBL/GenBank/DDBJ whole genome shotgun (WGS) entry which is preliminary data.</text>
</comment>
<feature type="binding site" evidence="4">
    <location>
        <begin position="215"/>
        <end position="218"/>
    </location>
    <ligand>
        <name>substrate</name>
    </ligand>
</feature>
<evidence type="ECO:0000313" key="6">
    <source>
        <dbReference type="EMBL" id="EFY07052.1"/>
    </source>
</evidence>
<dbReference type="Gene3D" id="3.90.25.10">
    <property type="entry name" value="UDP-galactose 4-epimerase, domain 1"/>
    <property type="match status" value="1"/>
</dbReference>
<dbReference type="GO" id="GO:0005975">
    <property type="term" value="P:carbohydrate metabolic process"/>
    <property type="evidence" value="ECO:0007669"/>
    <property type="project" value="UniProtKB-UniRule"/>
</dbReference>
<feature type="active site" description="Proton acceptor" evidence="4">
    <location>
        <position position="154"/>
    </location>
</feature>
<feature type="binding site" evidence="4">
    <location>
        <begin position="19"/>
        <end position="20"/>
    </location>
    <ligand>
        <name>NADP(+)</name>
        <dbReference type="ChEBI" id="CHEBI:58349"/>
    </ligand>
</feature>
<feature type="binding site" evidence="4">
    <location>
        <position position="107"/>
    </location>
    <ligand>
        <name>NADP(+)</name>
        <dbReference type="ChEBI" id="CHEBI:58349"/>
    </ligand>
</feature>
<dbReference type="PANTHER" id="PTHR43103">
    <property type="entry name" value="NUCLEOSIDE-DIPHOSPHATE-SUGAR EPIMERASE"/>
    <property type="match status" value="1"/>
</dbReference>
<feature type="binding site" evidence="4">
    <location>
        <position position="47"/>
    </location>
    <ligand>
        <name>NADP(+)</name>
        <dbReference type="ChEBI" id="CHEBI:58349"/>
    </ligand>
</feature>
<dbReference type="NCBIfam" id="TIGR02197">
    <property type="entry name" value="heptose_epim"/>
    <property type="match status" value="1"/>
</dbReference>
<dbReference type="EMBL" id="AEVO01000052">
    <property type="protein sequence ID" value="EFY07052.1"/>
    <property type="molecule type" value="Genomic_DNA"/>
</dbReference>
<dbReference type="InterPro" id="IPR001509">
    <property type="entry name" value="Epimerase_deHydtase"/>
</dbReference>
<dbReference type="InterPro" id="IPR011912">
    <property type="entry name" value="Heptose_epim"/>
</dbReference>
<dbReference type="CDD" id="cd05248">
    <property type="entry name" value="ADP_GME_SDR_e"/>
    <property type="match status" value="1"/>
</dbReference>
<dbReference type="EC" id="5.1.3.20" evidence="4"/>
<evidence type="ECO:0000259" key="5">
    <source>
        <dbReference type="Pfam" id="PF01370"/>
    </source>
</evidence>
<protein>
    <recommendedName>
        <fullName evidence="4">ADP-L-glycero-D-manno-heptose-6-epimerase</fullName>
        <ecNumber evidence="4">5.1.3.20</ecNumber>
    </recommendedName>
    <alternativeName>
        <fullName evidence="4">ADP-L-glycero-beta-D-manno-heptose-6-epimerase</fullName>
        <shortName evidence="4">ADP-glyceromanno-heptose 6-epimerase</shortName>
        <shortName evidence="4">ADP-hep 6-epimerase</shortName>
        <shortName evidence="4">AGME</shortName>
    </alternativeName>
</protein>
<feature type="binding site" evidence="4">
    <location>
        <position position="183"/>
    </location>
    <ligand>
        <name>substrate</name>
    </ligand>
</feature>
<feature type="binding site" evidence="4">
    <location>
        <begin position="90"/>
        <end position="94"/>
    </location>
    <ligand>
        <name>NADP(+)</name>
        <dbReference type="ChEBI" id="CHEBI:58349"/>
    </ligand>
</feature>
<dbReference type="eggNOG" id="COG0451">
    <property type="taxonomic scope" value="Bacteria"/>
</dbReference>
<name>E8LK55_SUCHY</name>
<proteinExistence type="inferred from homology"/>
<feature type="binding site" evidence="4">
    <location>
        <begin position="40"/>
        <end position="41"/>
    </location>
    <ligand>
        <name>NADP(+)</name>
        <dbReference type="ChEBI" id="CHEBI:58349"/>
    </ligand>
</feature>
<keyword evidence="1 4" id="KW-0521">NADP</keyword>
<dbReference type="NCBIfam" id="NF008360">
    <property type="entry name" value="PRK11150.1"/>
    <property type="match status" value="1"/>
</dbReference>
<comment type="domain">
    <text evidence="4">Contains a large N-terminal NADP-binding domain, and a smaller C-terminal substrate-binding domain.</text>
</comment>
<comment type="subunit">
    <text evidence="4">Homopentamer.</text>
</comment>
<comment type="cofactor">
    <cofactor evidence="4">
        <name>NADP(+)</name>
        <dbReference type="ChEBI" id="CHEBI:58349"/>
    </cofactor>
    <text evidence="4">Binds 1 NADP(+) per subunit.</text>
</comment>
<organism evidence="6 7">
    <name type="scientific">Succinatimonas hippei (strain DSM 22608 / JCM 16073 / KCTC 15190 / YIT 12066)</name>
    <dbReference type="NCBI Taxonomy" id="762983"/>
    <lineage>
        <taxon>Bacteria</taxon>
        <taxon>Pseudomonadati</taxon>
        <taxon>Pseudomonadota</taxon>
        <taxon>Gammaproteobacteria</taxon>
        <taxon>Aeromonadales</taxon>
        <taxon>Succinivibrionaceae</taxon>
        <taxon>Succinatimonas</taxon>
    </lineage>
</organism>
<dbReference type="GO" id="GO:0008712">
    <property type="term" value="F:ADP-glyceromanno-heptose 6-epimerase activity"/>
    <property type="evidence" value="ECO:0007669"/>
    <property type="project" value="UniProtKB-UniRule"/>
</dbReference>
<dbReference type="SUPFAM" id="SSF51735">
    <property type="entry name" value="NAD(P)-binding Rossmann-fold domains"/>
    <property type="match status" value="1"/>
</dbReference>
<dbReference type="GO" id="GO:0050661">
    <property type="term" value="F:NADP binding"/>
    <property type="evidence" value="ECO:0007669"/>
    <property type="project" value="InterPro"/>
</dbReference>
<comment type="catalytic activity">
    <reaction evidence="4">
        <text>ADP-D-glycero-beta-D-manno-heptose = ADP-L-glycero-beta-D-manno-heptose</text>
        <dbReference type="Rhea" id="RHEA:17577"/>
        <dbReference type="ChEBI" id="CHEBI:59967"/>
        <dbReference type="ChEBI" id="CHEBI:61506"/>
        <dbReference type="EC" id="5.1.3.20"/>
    </reaction>
</comment>
<evidence type="ECO:0000256" key="1">
    <source>
        <dbReference type="ARBA" id="ARBA00022857"/>
    </source>
</evidence>
<dbReference type="HOGENOM" id="CLU_007383_1_3_6"/>
<evidence type="ECO:0000313" key="7">
    <source>
        <dbReference type="Proteomes" id="UP000018458"/>
    </source>
</evidence>
<feature type="binding site" evidence="4">
    <location>
        <position position="292"/>
    </location>
    <ligand>
        <name>substrate</name>
    </ligand>
</feature>
<dbReference type="Pfam" id="PF01370">
    <property type="entry name" value="Epimerase"/>
    <property type="match status" value="1"/>
</dbReference>
<comment type="similarity">
    <text evidence="4">Belongs to the NAD(P)-dependent epimerase/dehydratase family. HldD subfamily.</text>
</comment>
<dbReference type="InterPro" id="IPR036291">
    <property type="entry name" value="NAD(P)-bd_dom_sf"/>
</dbReference>
<feature type="binding site" evidence="4">
    <location>
        <position position="194"/>
    </location>
    <ligand>
        <name>substrate</name>
    </ligand>
</feature>
<gene>
    <name evidence="4" type="primary">hldD</name>
    <name evidence="6" type="synonym">rfaD</name>
    <name evidence="6" type="ORF">HMPREF9444_01092</name>
</gene>
<comment type="pathway">
    <text evidence="4">Nucleotide-sugar biosynthesis; ADP-L-glycero-beta-D-manno-heptose biosynthesis; ADP-L-glycero-beta-D-manno-heptose from D-glycero-beta-D-manno-heptose 7-phosphate: step 4/4.</text>
</comment>
<dbReference type="HAMAP" id="MF_01601">
    <property type="entry name" value="Heptose_epimerase"/>
    <property type="match status" value="1"/>
</dbReference>
<dbReference type="STRING" id="762983.HMPREF9444_01092"/>
<reference evidence="6 7" key="1">
    <citation type="submission" date="2011-01" db="EMBL/GenBank/DDBJ databases">
        <authorList>
            <person name="Weinstock G."/>
            <person name="Sodergren E."/>
            <person name="Clifton S."/>
            <person name="Fulton L."/>
            <person name="Fulton B."/>
            <person name="Courtney L."/>
            <person name="Fronick C."/>
            <person name="Harrison M."/>
            <person name="Strong C."/>
            <person name="Farmer C."/>
            <person name="Delahaunty K."/>
            <person name="Markovic C."/>
            <person name="Hall O."/>
            <person name="Minx P."/>
            <person name="Tomlinson C."/>
            <person name="Mitreva M."/>
            <person name="Hou S."/>
            <person name="Chen J."/>
            <person name="Wollam A."/>
            <person name="Pepin K.H."/>
            <person name="Johnson M."/>
            <person name="Bhonagiri V."/>
            <person name="Zhang X."/>
            <person name="Suruliraj S."/>
            <person name="Warren W."/>
            <person name="Chinwalla A."/>
            <person name="Mardis E.R."/>
            <person name="Wilson R.K."/>
        </authorList>
    </citation>
    <scope>NUCLEOTIDE SEQUENCE [LARGE SCALE GENOMIC DNA]</scope>
    <source>
        <strain evidence="7">DSM 22608 / JCM 16073 / KCTC 15190 / YIT 12066</strain>
    </source>
</reference>
<feature type="binding site" evidence="4">
    <location>
        <position position="158"/>
    </location>
    <ligand>
        <name>NADP(+)</name>
        <dbReference type="ChEBI" id="CHEBI:58349"/>
    </ligand>
</feature>
<feature type="binding site" evidence="4">
    <location>
        <position position="62"/>
    </location>
    <ligand>
        <name>NADP(+)</name>
        <dbReference type="ChEBI" id="CHEBI:58349"/>
    </ligand>
</feature>
<feature type="binding site" evidence="4">
    <location>
        <position position="192"/>
    </location>
    <ligand>
        <name>NADP(+)</name>
        <dbReference type="ChEBI" id="CHEBI:58349"/>
    </ligand>
</feature>
<feature type="binding site" evidence="4">
    <location>
        <position position="228"/>
    </location>
    <ligand>
        <name>substrate</name>
    </ligand>
</feature>
<evidence type="ECO:0000256" key="3">
    <source>
        <dbReference type="ARBA" id="ARBA00023277"/>
    </source>
</evidence>
<evidence type="ECO:0000256" key="4">
    <source>
        <dbReference type="HAMAP-Rule" id="MF_01601"/>
    </source>
</evidence>
<dbReference type="Proteomes" id="UP000018458">
    <property type="component" value="Unassembled WGS sequence"/>
</dbReference>
<feature type="binding site" evidence="4">
    <location>
        <position position="184"/>
    </location>
    <ligand>
        <name>NADP(+)</name>
        <dbReference type="ChEBI" id="CHEBI:58349"/>
    </ligand>
</feature>
<dbReference type="GO" id="GO:0097171">
    <property type="term" value="P:ADP-L-glycero-beta-D-manno-heptose biosynthetic process"/>
    <property type="evidence" value="ECO:0007669"/>
    <property type="project" value="UniProtKB-UniPathway"/>
</dbReference>
<comment type="function">
    <text evidence="4">Catalyzes the interconversion between ADP-D-glycero-beta-D-manno-heptose and ADP-L-glycero-beta-D-manno-heptose via an epimerization at carbon 6 of the heptose.</text>
</comment>
<keyword evidence="2 4" id="KW-0413">Isomerase</keyword>
<keyword evidence="3 4" id="KW-0119">Carbohydrate metabolism</keyword>
<dbReference type="AlphaFoldDB" id="E8LK55"/>
<sequence>MDFKFEGIAMIIVTGGAGFIGSNIVKALNDKGRKDILVVDNLKNGHKFVNLIDLDIQDYMDKEDFIELIQDEKAFDKRYGAASIDAIFHEGACSSTTEWDGKYVMKNNYEYTVTLFEFATAHRIPFLYASSAATYGGGEVFVEDRKNEGPLNVYGYSKFLFDEYVRARLPKLKSQVVGFRYFNVYGPREGHKGTMASVAFHLNNQMLRGENPKLFKGCNGYPDGGQTRDFVYVGDVAAVNLWFFEHKGPSGIYNCGTGRAEPFLNIAKAVIKHHGRGEVEFIPFPEHLVGHYQCFTEADLTKLRAAGCDVKFKTVAEGVAEYLDWLNKK</sequence>
<accession>E8LK55</accession>
<dbReference type="Gene3D" id="3.40.50.720">
    <property type="entry name" value="NAD(P)-binding Rossmann-like Domain"/>
    <property type="match status" value="1"/>
</dbReference>
<dbReference type="UniPathway" id="UPA00356">
    <property type="reaction ID" value="UER00440"/>
</dbReference>